<comment type="caution">
    <text evidence="5">The sequence shown here is derived from an EMBL/GenBank/DDBJ whole genome shotgun (WGS) entry which is preliminary data.</text>
</comment>
<evidence type="ECO:0000256" key="1">
    <source>
        <dbReference type="ARBA" id="ARBA00007825"/>
    </source>
</evidence>
<dbReference type="RefSeq" id="WP_201363709.1">
    <property type="nucleotide sequence ID" value="NZ_BNJJ01000011.1"/>
</dbReference>
<evidence type="ECO:0000256" key="2">
    <source>
        <dbReference type="ARBA" id="ARBA00022964"/>
    </source>
</evidence>
<dbReference type="PANTHER" id="PTHR33711:SF10">
    <property type="entry name" value="INTRADIOL RING-CLEAVAGE DIOXYGENASES DOMAIN-CONTAINING PROTEIN"/>
    <property type="match status" value="1"/>
</dbReference>
<dbReference type="NCBIfam" id="TIGR02422">
    <property type="entry name" value="protocat_beta"/>
    <property type="match status" value="1"/>
</dbReference>
<sequence length="246" mass="27583">MSHTTIGDIVRGDREIFPPYLYEAYQSTRRRAPLLPLIEVPLTISELSGPGPAISSVTPEDSDLTRNAGTGGEAIGQRIIVTGRVLDDRGIPIPHTLLEIWQANAAGRYLHKRDQWPGPLDPNFLGMGRCLTNVEGVYRFLTIRPGAYPWKNHPNAWRPAHIHFSVFGSSMLSRLVTQMYFPDDPLHQLDPVMQSVPTEAARQRLIATYAHEVTEPEWALGYRWDIVVRGPHATPFESSQLTRGES</sequence>
<keyword evidence="3" id="KW-0560">Oxidoreductase</keyword>
<dbReference type="Proteomes" id="UP000635565">
    <property type="component" value="Unassembled WGS sequence"/>
</dbReference>
<name>A0ABQ3VJT2_9CHLR</name>
<evidence type="ECO:0000256" key="3">
    <source>
        <dbReference type="ARBA" id="ARBA00023002"/>
    </source>
</evidence>
<dbReference type="PROSITE" id="PS00083">
    <property type="entry name" value="INTRADIOL_DIOXYGENAS"/>
    <property type="match status" value="1"/>
</dbReference>
<dbReference type="InterPro" id="IPR050770">
    <property type="entry name" value="Intradiol_RC_Dioxygenase"/>
</dbReference>
<dbReference type="SUPFAM" id="SSF49482">
    <property type="entry name" value="Aromatic compound dioxygenase"/>
    <property type="match status" value="1"/>
</dbReference>
<keyword evidence="2" id="KW-0223">Dioxygenase</keyword>
<accession>A0ABQ3VJT2</accession>
<dbReference type="InterPro" id="IPR000627">
    <property type="entry name" value="Intradiol_dOase_C"/>
</dbReference>
<evidence type="ECO:0000259" key="4">
    <source>
        <dbReference type="PROSITE" id="PS00083"/>
    </source>
</evidence>
<proteinExistence type="inferred from homology"/>
<gene>
    <name evidence="5" type="primary">pcaH</name>
    <name evidence="5" type="ORF">KSZ_40890</name>
</gene>
<protein>
    <submittedName>
        <fullName evidence="5">Protocatechuate 3,4-dioxygenase subunit beta</fullName>
    </submittedName>
</protein>
<dbReference type="InterPro" id="IPR012785">
    <property type="entry name" value="Protocat_dOase_b"/>
</dbReference>
<evidence type="ECO:0000313" key="5">
    <source>
        <dbReference type="EMBL" id="GHO86083.1"/>
    </source>
</evidence>
<organism evidence="5 6">
    <name type="scientific">Dictyobacter formicarum</name>
    <dbReference type="NCBI Taxonomy" id="2778368"/>
    <lineage>
        <taxon>Bacteria</taxon>
        <taxon>Bacillati</taxon>
        <taxon>Chloroflexota</taxon>
        <taxon>Ktedonobacteria</taxon>
        <taxon>Ktedonobacterales</taxon>
        <taxon>Dictyobacteraceae</taxon>
        <taxon>Dictyobacter</taxon>
    </lineage>
</organism>
<evidence type="ECO:0000313" key="6">
    <source>
        <dbReference type="Proteomes" id="UP000635565"/>
    </source>
</evidence>
<reference evidence="5 6" key="1">
    <citation type="journal article" date="2021" name="Int. J. Syst. Evol. Microbiol.">
        <title>Reticulibacter mediterranei gen. nov., sp. nov., within the new family Reticulibacteraceae fam. nov., and Ktedonospora formicarum gen. nov., sp. nov., Ktedonobacter robiniae sp. nov., Dictyobacter formicarum sp. nov. and Dictyobacter arantiisoli sp. nov., belonging to the class Ktedonobacteria.</title>
        <authorList>
            <person name="Yabe S."/>
            <person name="Zheng Y."/>
            <person name="Wang C.M."/>
            <person name="Sakai Y."/>
            <person name="Abe K."/>
            <person name="Yokota A."/>
            <person name="Donadio S."/>
            <person name="Cavaletti L."/>
            <person name="Monciardini P."/>
        </authorList>
    </citation>
    <scope>NUCLEOTIDE SEQUENCE [LARGE SCALE GENOMIC DNA]</scope>
    <source>
        <strain evidence="5 6">SOSP1-9</strain>
    </source>
</reference>
<dbReference type="Gene3D" id="2.60.130.10">
    <property type="entry name" value="Aromatic compound dioxygenase"/>
    <property type="match status" value="1"/>
</dbReference>
<dbReference type="Pfam" id="PF00775">
    <property type="entry name" value="Dioxygenase_C"/>
    <property type="match status" value="1"/>
</dbReference>
<feature type="domain" description="Intradiol ring-cleavage dioxygenases" evidence="4">
    <location>
        <begin position="81"/>
        <end position="109"/>
    </location>
</feature>
<dbReference type="EMBL" id="BNJJ01000011">
    <property type="protein sequence ID" value="GHO86083.1"/>
    <property type="molecule type" value="Genomic_DNA"/>
</dbReference>
<keyword evidence="6" id="KW-1185">Reference proteome</keyword>
<dbReference type="PANTHER" id="PTHR33711">
    <property type="entry name" value="DIOXYGENASE, PUTATIVE (AFU_ORTHOLOGUE AFUA_2G02910)-RELATED"/>
    <property type="match status" value="1"/>
</dbReference>
<dbReference type="InterPro" id="IPR015889">
    <property type="entry name" value="Intradiol_dOase_core"/>
</dbReference>
<comment type="similarity">
    <text evidence="1">Belongs to the intradiol ring-cleavage dioxygenase family.</text>
</comment>